<evidence type="ECO:0000313" key="2">
    <source>
        <dbReference type="EMBL" id="GAH77558.1"/>
    </source>
</evidence>
<dbReference type="EMBL" id="BARU01039082">
    <property type="protein sequence ID" value="GAH77558.1"/>
    <property type="molecule type" value="Genomic_DNA"/>
</dbReference>
<feature type="domain" description="Clp R" evidence="1">
    <location>
        <begin position="1"/>
        <end position="97"/>
    </location>
</feature>
<accession>X1K647</accession>
<feature type="non-terminal residue" evidence="2">
    <location>
        <position position="97"/>
    </location>
</feature>
<reference evidence="2" key="1">
    <citation type="journal article" date="2014" name="Front. Microbiol.">
        <title>High frequency of phylogenetically diverse reductive dehalogenase-homologous genes in deep subseafloor sedimentary metagenomes.</title>
        <authorList>
            <person name="Kawai M."/>
            <person name="Futagami T."/>
            <person name="Toyoda A."/>
            <person name="Takaki Y."/>
            <person name="Nishi S."/>
            <person name="Hori S."/>
            <person name="Arai W."/>
            <person name="Tsubouchi T."/>
            <person name="Morono Y."/>
            <person name="Uchiyama I."/>
            <person name="Ito T."/>
            <person name="Fujiyama A."/>
            <person name="Inagaki F."/>
            <person name="Takami H."/>
        </authorList>
    </citation>
    <scope>NUCLEOTIDE SEQUENCE</scope>
    <source>
        <strain evidence="2">Expedition CK06-06</strain>
    </source>
</reference>
<evidence type="ECO:0000259" key="1">
    <source>
        <dbReference type="PROSITE" id="PS51903"/>
    </source>
</evidence>
<name>X1K647_9ZZZZ</name>
<dbReference type="Pfam" id="PF02861">
    <property type="entry name" value="Clp_N"/>
    <property type="match status" value="1"/>
</dbReference>
<comment type="caution">
    <text evidence="2">The sequence shown here is derived from an EMBL/GenBank/DDBJ whole genome shotgun (WGS) entry which is preliminary data.</text>
</comment>
<organism evidence="2">
    <name type="scientific">marine sediment metagenome</name>
    <dbReference type="NCBI Taxonomy" id="412755"/>
    <lineage>
        <taxon>unclassified sequences</taxon>
        <taxon>metagenomes</taxon>
        <taxon>ecological metagenomes</taxon>
    </lineage>
</organism>
<proteinExistence type="predicted"/>
<dbReference type="InterPro" id="IPR036628">
    <property type="entry name" value="Clp_N_dom_sf"/>
</dbReference>
<dbReference type="AlphaFoldDB" id="X1K647"/>
<sequence length="97" mass="11165">MVSDILKGLGINVDSVLSKTKKEINKIPQVHYEYGGAEKQVYMTPRTKRVDELSKEEARRLRDEFVSVEHLFIAISDIHDDGVARIFNEFSITKEKI</sequence>
<dbReference type="SUPFAM" id="SSF81923">
    <property type="entry name" value="Double Clp-N motif"/>
    <property type="match status" value="1"/>
</dbReference>
<protein>
    <recommendedName>
        <fullName evidence="1">Clp R domain-containing protein</fullName>
    </recommendedName>
</protein>
<dbReference type="PROSITE" id="PS51903">
    <property type="entry name" value="CLP_R"/>
    <property type="match status" value="1"/>
</dbReference>
<dbReference type="Gene3D" id="1.10.1780.10">
    <property type="entry name" value="Clp, N-terminal domain"/>
    <property type="match status" value="1"/>
</dbReference>
<gene>
    <name evidence="2" type="ORF">S03H2_60622</name>
</gene>
<dbReference type="InterPro" id="IPR004176">
    <property type="entry name" value="Clp_R_N"/>
</dbReference>